<comment type="catalytic activity">
    <reaction evidence="10">
        <text>apo-[aryl-carrier protein] + CoA = holo-[aryl-carrier protein] + adenosine 3',5'-bisphosphate + H(+)</text>
        <dbReference type="Rhea" id="RHEA:48404"/>
        <dbReference type="Rhea" id="RHEA-COMP:15903"/>
        <dbReference type="Rhea" id="RHEA-COMP:17557"/>
        <dbReference type="ChEBI" id="CHEBI:15378"/>
        <dbReference type="ChEBI" id="CHEBI:29999"/>
        <dbReference type="ChEBI" id="CHEBI:57287"/>
        <dbReference type="ChEBI" id="CHEBI:58343"/>
        <dbReference type="ChEBI" id="CHEBI:64479"/>
    </reaction>
</comment>
<dbReference type="InterPro" id="IPR037143">
    <property type="entry name" value="4-PPantetheinyl_Trfase_dom_sf"/>
</dbReference>
<sequence length="239" mass="25814">MSAVSTLAGLASVELGAHNMALPPAFILPFDAATFHEQDFTRYGIARPPSIVRSVTKRQAEYLAGRRAALAALREAGNHATDLPIHADRSPAWPAGFIGSLSHARNLAVAVAMRMNAGVTCVGIDIEELIASDQIPSVRNMAVTCGECEHLAALANLKGWPYALTVAFSTKESFYKATASTIGRIFDFRTLQIVYCDPIEARLEAEIVDTLAPALLAGQRYTLCWIEVRPDVLLTSCAW</sequence>
<comment type="caution">
    <text evidence="16">The sequence shown here is derived from an EMBL/GenBank/DDBJ whole genome shotgun (WGS) entry which is preliminary data.</text>
</comment>
<dbReference type="Pfam" id="PF01648">
    <property type="entry name" value="ACPS"/>
    <property type="match status" value="1"/>
</dbReference>
<comment type="function">
    <text evidence="1">Involved in the biosynthesis of the siderophore enterobactin (enterochelin), which is a macrocyclic trimeric lactone of N-(2,3-dihydroxybenzoyl)-serine. The serine trilactone serves as a scaffolding for the three catechol functionalities that provide hexadentate coordination for the tightly ligated iron(2+) atoms. Plays an essential role in the assembly of the enterobactin by catalyzing the transfer of the 4'-phosphopantetheine (Ppant) moiety from coenzyme A to the apo-domains of both EntB (ArCP domain) and EntF (PCP domain) to yield their holo-forms which make them competent for the activation of 2,3-dihydroxybenzoate (DHB) and L-serine, respectively.</text>
</comment>
<dbReference type="Proteomes" id="UP000236220">
    <property type="component" value="Unassembled WGS sequence"/>
</dbReference>
<evidence type="ECO:0000313" key="16">
    <source>
        <dbReference type="EMBL" id="PNS07324.1"/>
    </source>
</evidence>
<comment type="subunit">
    <text evidence="4">EntB, EntD, EntE, and EntF form a multienzyme complex called enterobactin synthase.</text>
</comment>
<dbReference type="GO" id="GO:0009366">
    <property type="term" value="C:enterobactin synthetase complex"/>
    <property type="evidence" value="ECO:0007669"/>
    <property type="project" value="InterPro"/>
</dbReference>
<feature type="binding site" evidence="12">
    <location>
        <begin position="102"/>
        <end position="103"/>
    </location>
    <ligand>
        <name>CoA</name>
        <dbReference type="ChEBI" id="CHEBI:57287"/>
    </ligand>
</feature>
<dbReference type="Pfam" id="PF17837">
    <property type="entry name" value="4PPT_N"/>
    <property type="match status" value="1"/>
</dbReference>
<feature type="binding site" evidence="12">
    <location>
        <position position="176"/>
    </location>
    <ligand>
        <name>CoA</name>
        <dbReference type="ChEBI" id="CHEBI:57287"/>
    </ligand>
</feature>
<dbReference type="PRINTS" id="PR01399">
    <property type="entry name" value="ENTSNTHTASED"/>
</dbReference>
<evidence type="ECO:0000256" key="10">
    <source>
        <dbReference type="ARBA" id="ARBA00049176"/>
    </source>
</evidence>
<reference evidence="16 17" key="1">
    <citation type="submission" date="2017-08" db="EMBL/GenBank/DDBJ databases">
        <title>Lysobacter sylvestris genome.</title>
        <authorList>
            <person name="Zhang D.-C."/>
            <person name="Albuquerque L."/>
            <person name="Franca L."/>
            <person name="Froufe H.J.C."/>
            <person name="Barroso C."/>
            <person name="Egas C."/>
            <person name="Da Costa M."/>
            <person name="Margesin R."/>
        </authorList>
    </citation>
    <scope>NUCLEOTIDE SEQUENCE [LARGE SCALE GENOMIC DNA]</scope>
    <source>
        <strain evidence="16 17">AM20-91</strain>
    </source>
</reference>
<dbReference type="SUPFAM" id="SSF56214">
    <property type="entry name" value="4'-phosphopantetheinyl transferase"/>
    <property type="match status" value="1"/>
</dbReference>
<gene>
    <name evidence="16" type="ORF">Lysil_1500</name>
</gene>
<comment type="cofactor">
    <cofactor evidence="13">
        <name>Mg(2+)</name>
        <dbReference type="ChEBI" id="CHEBI:18420"/>
    </cofactor>
</comment>
<evidence type="ECO:0000256" key="4">
    <source>
        <dbReference type="ARBA" id="ARBA00011503"/>
    </source>
</evidence>
<dbReference type="GO" id="GO:0000287">
    <property type="term" value="F:magnesium ion binding"/>
    <property type="evidence" value="ECO:0007669"/>
    <property type="project" value="InterPro"/>
</dbReference>
<comment type="pathway">
    <text evidence="2">Siderophore biosynthesis; enterobactin biosynthesis.</text>
</comment>
<feature type="domain" description="4'-phosphopantetheinyl transferase" evidence="14">
    <location>
        <begin position="122"/>
        <end position="195"/>
    </location>
</feature>
<dbReference type="OrthoDB" id="8210607at2"/>
<dbReference type="PANTHER" id="PTHR38096:SF1">
    <property type="entry name" value="ENTEROBACTIN SYNTHASE COMPONENT D"/>
    <property type="match status" value="1"/>
</dbReference>
<protein>
    <recommendedName>
        <fullName evidence="5">Enterobactin synthase component D</fullName>
    </recommendedName>
    <alternativeName>
        <fullName evidence="8">4'-phosphopantetheinyl transferase EntD</fullName>
    </alternativeName>
    <alternativeName>
        <fullName evidence="9">Enterochelin synthase D</fullName>
    </alternativeName>
</protein>
<feature type="binding site" evidence="13">
    <location>
        <position position="125"/>
    </location>
    <ligand>
        <name>Mg(2+)</name>
        <dbReference type="ChEBI" id="CHEBI:18420"/>
    </ligand>
</feature>
<evidence type="ECO:0000256" key="5">
    <source>
        <dbReference type="ARBA" id="ARBA00019087"/>
    </source>
</evidence>
<evidence type="ECO:0000259" key="14">
    <source>
        <dbReference type="Pfam" id="PF01648"/>
    </source>
</evidence>
<accession>A0A2K1PX10</accession>
<feature type="binding site" evidence="12">
    <location>
        <position position="172"/>
    </location>
    <ligand>
        <name>CoA</name>
        <dbReference type="ChEBI" id="CHEBI:57287"/>
    </ligand>
</feature>
<feature type="binding site" evidence="13">
    <location>
        <position position="127"/>
    </location>
    <ligand>
        <name>Mg(2+)</name>
        <dbReference type="ChEBI" id="CHEBI:18420"/>
    </ligand>
</feature>
<evidence type="ECO:0000256" key="12">
    <source>
        <dbReference type="PIRSR" id="PIRSR603542-1"/>
    </source>
</evidence>
<feature type="binding site" evidence="13">
    <location>
        <position position="126"/>
    </location>
    <ligand>
        <name>Mg(2+)</name>
        <dbReference type="ChEBI" id="CHEBI:18420"/>
    </ligand>
</feature>
<feature type="binding site" evidence="12">
    <location>
        <position position="125"/>
    </location>
    <ligand>
        <name>CoA</name>
        <dbReference type="ChEBI" id="CHEBI:57287"/>
    </ligand>
</feature>
<organism evidence="16 17">
    <name type="scientific">Solilutibacter silvestris</name>
    <dbReference type="NCBI Taxonomy" id="1645665"/>
    <lineage>
        <taxon>Bacteria</taxon>
        <taxon>Pseudomonadati</taxon>
        <taxon>Pseudomonadota</taxon>
        <taxon>Gammaproteobacteria</taxon>
        <taxon>Lysobacterales</taxon>
        <taxon>Lysobacteraceae</taxon>
        <taxon>Solilutibacter</taxon>
    </lineage>
</organism>
<feature type="domain" description="4'-phosphopantetheinyl transferase N-terminal" evidence="15">
    <location>
        <begin position="52"/>
        <end position="112"/>
    </location>
</feature>
<evidence type="ECO:0000256" key="13">
    <source>
        <dbReference type="PIRSR" id="PIRSR603542-2"/>
    </source>
</evidence>
<dbReference type="GO" id="GO:0008897">
    <property type="term" value="F:holo-[acyl-carrier-protein] synthase activity"/>
    <property type="evidence" value="ECO:0007669"/>
    <property type="project" value="InterPro"/>
</dbReference>
<dbReference type="EMBL" id="NPZB01000002">
    <property type="protein sequence ID" value="PNS07324.1"/>
    <property type="molecule type" value="Genomic_DNA"/>
</dbReference>
<keyword evidence="6 16" id="KW-0808">Transferase</keyword>
<dbReference type="InterPro" id="IPR008278">
    <property type="entry name" value="4-PPantetheinyl_Trfase_dom"/>
</dbReference>
<dbReference type="InterPro" id="IPR003542">
    <property type="entry name" value="Enbac_synth_compD-like"/>
</dbReference>
<keyword evidence="13" id="KW-0479">Metal-binding</keyword>
<evidence type="ECO:0000256" key="3">
    <source>
        <dbReference type="ARBA" id="ARBA00008342"/>
    </source>
</evidence>
<dbReference type="InterPro" id="IPR041354">
    <property type="entry name" value="4PPT_N"/>
</dbReference>
<feature type="binding site" evidence="12">
    <location>
        <position position="66"/>
    </location>
    <ligand>
        <name>CoA</name>
        <dbReference type="ChEBI" id="CHEBI:57287"/>
    </ligand>
</feature>
<evidence type="ECO:0000256" key="9">
    <source>
        <dbReference type="ARBA" id="ARBA00031996"/>
    </source>
</evidence>
<dbReference type="GO" id="GO:0005886">
    <property type="term" value="C:plasma membrane"/>
    <property type="evidence" value="ECO:0007669"/>
    <property type="project" value="TreeGrafter"/>
</dbReference>
<dbReference type="RefSeq" id="WP_103075961.1">
    <property type="nucleotide sequence ID" value="NZ_NPZB01000002.1"/>
</dbReference>
<feature type="binding site" evidence="12">
    <location>
        <position position="58"/>
    </location>
    <ligand>
        <name>CoA</name>
        <dbReference type="ChEBI" id="CHEBI:57287"/>
    </ligand>
</feature>
<name>A0A2K1PX10_9GAMM</name>
<evidence type="ECO:0000256" key="7">
    <source>
        <dbReference type="ARBA" id="ARBA00023191"/>
    </source>
</evidence>
<evidence type="ECO:0000313" key="17">
    <source>
        <dbReference type="Proteomes" id="UP000236220"/>
    </source>
</evidence>
<evidence type="ECO:0000256" key="1">
    <source>
        <dbReference type="ARBA" id="ARBA00003937"/>
    </source>
</evidence>
<evidence type="ECO:0000256" key="2">
    <source>
        <dbReference type="ARBA" id="ARBA00004993"/>
    </source>
</evidence>
<keyword evidence="7" id="KW-0259">Enterobactin biosynthesis</keyword>
<dbReference type="AlphaFoldDB" id="A0A2K1PX10"/>
<evidence type="ECO:0000256" key="11">
    <source>
        <dbReference type="ARBA" id="ARBA00049191"/>
    </source>
</evidence>
<dbReference type="UniPathway" id="UPA00017"/>
<dbReference type="GO" id="GO:0009239">
    <property type="term" value="P:enterobactin biosynthetic process"/>
    <property type="evidence" value="ECO:0007669"/>
    <property type="project" value="UniProtKB-UniPathway"/>
</dbReference>
<keyword evidence="17" id="KW-1185">Reference proteome</keyword>
<comment type="similarity">
    <text evidence="3">Belongs to the P-Pant transferase superfamily. EntD family.</text>
</comment>
<evidence type="ECO:0000256" key="6">
    <source>
        <dbReference type="ARBA" id="ARBA00022679"/>
    </source>
</evidence>
<dbReference type="PANTHER" id="PTHR38096">
    <property type="entry name" value="ENTEROBACTIN SYNTHASE COMPONENT D"/>
    <property type="match status" value="1"/>
</dbReference>
<evidence type="ECO:0000256" key="8">
    <source>
        <dbReference type="ARBA" id="ARBA00029894"/>
    </source>
</evidence>
<keyword evidence="13" id="KW-0460">Magnesium</keyword>
<proteinExistence type="inferred from homology"/>
<comment type="catalytic activity">
    <reaction evidence="11">
        <text>apo-[peptidyl-carrier protein] + CoA = holo-[peptidyl-carrier protein] + adenosine 3',5'-bisphosphate + H(+)</text>
        <dbReference type="Rhea" id="RHEA:46228"/>
        <dbReference type="Rhea" id="RHEA-COMP:11479"/>
        <dbReference type="Rhea" id="RHEA-COMP:11480"/>
        <dbReference type="ChEBI" id="CHEBI:15378"/>
        <dbReference type="ChEBI" id="CHEBI:29999"/>
        <dbReference type="ChEBI" id="CHEBI:57287"/>
        <dbReference type="ChEBI" id="CHEBI:58343"/>
        <dbReference type="ChEBI" id="CHEBI:64479"/>
    </reaction>
</comment>
<evidence type="ECO:0000259" key="15">
    <source>
        <dbReference type="Pfam" id="PF17837"/>
    </source>
</evidence>